<dbReference type="RefSeq" id="WP_385941247.1">
    <property type="nucleotide sequence ID" value="NZ_JBHSOZ010000005.1"/>
</dbReference>
<dbReference type="PIRSF" id="PIRSF029895">
    <property type="entry name" value="SpoIV"/>
    <property type="match status" value="1"/>
</dbReference>
<keyword evidence="1" id="KW-0812">Transmembrane</keyword>
<reference evidence="3" key="1">
    <citation type="journal article" date="2019" name="Int. J. Syst. Evol. Microbiol.">
        <title>The Global Catalogue of Microorganisms (GCM) 10K type strain sequencing project: providing services to taxonomists for standard genome sequencing and annotation.</title>
        <authorList>
            <consortium name="The Broad Institute Genomics Platform"/>
            <consortium name="The Broad Institute Genome Sequencing Center for Infectious Disease"/>
            <person name="Wu L."/>
            <person name="Ma J."/>
        </authorList>
    </citation>
    <scope>NUCLEOTIDE SEQUENCE [LARGE SCALE GENOMIC DNA]</scope>
    <source>
        <strain evidence="3">CECT 7184</strain>
    </source>
</reference>
<accession>A0ABW0YLW0</accession>
<dbReference type="Proteomes" id="UP001596142">
    <property type="component" value="Unassembled WGS sequence"/>
</dbReference>
<dbReference type="NCBIfam" id="TIGR02876">
    <property type="entry name" value="spore_yqfD"/>
    <property type="match status" value="1"/>
</dbReference>
<organism evidence="2 3">
    <name type="scientific">Thalassorhabdus alkalitolerans</name>
    <dbReference type="NCBI Taxonomy" id="2282697"/>
    <lineage>
        <taxon>Bacteria</taxon>
        <taxon>Bacillati</taxon>
        <taxon>Bacillota</taxon>
        <taxon>Bacilli</taxon>
        <taxon>Bacillales</taxon>
        <taxon>Bacillaceae</taxon>
        <taxon>Thalassorhabdus</taxon>
    </lineage>
</organism>
<keyword evidence="3" id="KW-1185">Reference proteome</keyword>
<feature type="transmembrane region" description="Helical" evidence="1">
    <location>
        <begin position="90"/>
        <end position="111"/>
    </location>
</feature>
<name>A0ABW0YLW0_9BACI</name>
<dbReference type="EMBL" id="JBHSOZ010000005">
    <property type="protein sequence ID" value="MFC5713430.1"/>
    <property type="molecule type" value="Genomic_DNA"/>
</dbReference>
<sequence>MKNQWIERKWNGTVVIKVEGLHPERFINSCLHRSIPVWSVTKAGNEMITCQVNVKDIKHLRQIAKETECRFQFQKREGLPFLLQWFRRRLGFTAGACLFVVLLYLLSNMVWDVQIDGASPQVEHELRKLTEEIGVTRGAFQFTLPSPEELQLQVTNGIEEATWIGVEVKGTTYHFHVVEQTLPEEAQYVNPRHLVAKKKAVVHDIFVEHGQAQVKPNDFVNKGDMLVSGFVGKGEYTSLVAAKGQILGEIWYKAEVEVPKKVVMEGLTGEEKRKYLIKVFDVDIPLWGFTSKEAFESAKEEKNESTITIKGFNLPFSWQKIKYRETEQIIKENSKEEASKVAEIMGRHELHSRLPEDAEIIGEKVLHEIEENGKVKLVIHYQVIEDITSEAPIIQGD</sequence>
<evidence type="ECO:0000313" key="2">
    <source>
        <dbReference type="EMBL" id="MFC5713430.1"/>
    </source>
</evidence>
<keyword evidence="1" id="KW-0472">Membrane</keyword>
<protein>
    <submittedName>
        <fullName evidence="2">Sporulation protein YqfD</fullName>
    </submittedName>
</protein>
<comment type="caution">
    <text evidence="2">The sequence shown here is derived from an EMBL/GenBank/DDBJ whole genome shotgun (WGS) entry which is preliminary data.</text>
</comment>
<keyword evidence="1" id="KW-1133">Transmembrane helix</keyword>
<dbReference type="Pfam" id="PF06898">
    <property type="entry name" value="YqfD"/>
    <property type="match status" value="1"/>
</dbReference>
<evidence type="ECO:0000256" key="1">
    <source>
        <dbReference type="SAM" id="Phobius"/>
    </source>
</evidence>
<dbReference type="InterPro" id="IPR010690">
    <property type="entry name" value="YqfD"/>
</dbReference>
<gene>
    <name evidence="2" type="primary">yqfD</name>
    <name evidence="2" type="ORF">ACFPU1_11605</name>
</gene>
<proteinExistence type="predicted"/>
<evidence type="ECO:0000313" key="3">
    <source>
        <dbReference type="Proteomes" id="UP001596142"/>
    </source>
</evidence>